<name>A0A6J1ITG6_CUCMA</name>
<dbReference type="InterPro" id="IPR035892">
    <property type="entry name" value="C2_domain_sf"/>
</dbReference>
<dbReference type="PANTHER" id="PTHR32246:SF17">
    <property type="entry name" value="BON1-ASSOCIATED PROTEIN 2"/>
    <property type="match status" value="1"/>
</dbReference>
<dbReference type="RefSeq" id="XP_022980386.1">
    <property type="nucleotide sequence ID" value="XM_023124618.1"/>
</dbReference>
<dbReference type="SMART" id="SM00239">
    <property type="entry name" value="C2"/>
    <property type="match status" value="1"/>
</dbReference>
<dbReference type="Gene3D" id="2.60.40.150">
    <property type="entry name" value="C2 domain"/>
    <property type="match status" value="1"/>
</dbReference>
<feature type="domain" description="C2" evidence="1">
    <location>
        <begin position="1"/>
        <end position="113"/>
    </location>
</feature>
<keyword evidence="2" id="KW-1185">Reference proteome</keyword>
<dbReference type="Pfam" id="PF00168">
    <property type="entry name" value="C2"/>
    <property type="match status" value="1"/>
</dbReference>
<dbReference type="InterPro" id="IPR042101">
    <property type="entry name" value="SRP54_N_sf"/>
</dbReference>
<dbReference type="PROSITE" id="PS50004">
    <property type="entry name" value="C2"/>
    <property type="match status" value="1"/>
</dbReference>
<dbReference type="GeneID" id="111479767"/>
<accession>A0A6J1ITG6</accession>
<protein>
    <submittedName>
        <fullName evidence="3">Uncharacterized protein LOC111479767 isoform X6</fullName>
    </submittedName>
</protein>
<dbReference type="Gene3D" id="1.20.120.140">
    <property type="entry name" value="Signal recognition particle SRP54, nucleotide-binding domain"/>
    <property type="match status" value="1"/>
</dbReference>
<dbReference type="AlphaFoldDB" id="A0A6J1ITG6"/>
<dbReference type="Proteomes" id="UP000504608">
    <property type="component" value="Unplaced"/>
</dbReference>
<evidence type="ECO:0000259" key="1">
    <source>
        <dbReference type="PROSITE" id="PS50004"/>
    </source>
</evidence>
<evidence type="ECO:0000313" key="3">
    <source>
        <dbReference type="RefSeq" id="XP_022980386.1"/>
    </source>
</evidence>
<dbReference type="InterPro" id="IPR000008">
    <property type="entry name" value="C2_dom"/>
</dbReference>
<dbReference type="PANTHER" id="PTHR32246">
    <property type="entry name" value="INGRESSION PROTEIN FIC1"/>
    <property type="match status" value="1"/>
</dbReference>
<organism evidence="2 3">
    <name type="scientific">Cucurbita maxima</name>
    <name type="common">Pumpkin</name>
    <name type="synonym">Winter squash</name>
    <dbReference type="NCBI Taxonomy" id="3661"/>
    <lineage>
        <taxon>Eukaryota</taxon>
        <taxon>Viridiplantae</taxon>
        <taxon>Streptophyta</taxon>
        <taxon>Embryophyta</taxon>
        <taxon>Tracheophyta</taxon>
        <taxon>Spermatophyta</taxon>
        <taxon>Magnoliopsida</taxon>
        <taxon>eudicotyledons</taxon>
        <taxon>Gunneridae</taxon>
        <taxon>Pentapetalae</taxon>
        <taxon>rosids</taxon>
        <taxon>fabids</taxon>
        <taxon>Cucurbitales</taxon>
        <taxon>Cucurbitaceae</taxon>
        <taxon>Cucurbiteae</taxon>
        <taxon>Cucurbita</taxon>
    </lineage>
</organism>
<sequence>MATTSSRSIEITVISGEDLRIDRKSVKRKTFVTVKFDRQSIGGGGGGRTEIDERGGCYPFWNEKMLMEIPVDAMFLTIEVHCGSISRNRIVGTANVPVSDFLGRCSAGQTEFFTRLGRLLKEKAKSDVEKVFFGFSKTRDNLAVIYEFLLYWNLPEIDRVLDELEEALFVSDFGQRIAPLRSWRACVTTSAAFLAGKGNETDLQLGFRCAFFIA</sequence>
<proteinExistence type="predicted"/>
<dbReference type="SUPFAM" id="SSF49562">
    <property type="entry name" value="C2 domain (Calcium/lipid-binding domain, CaLB)"/>
    <property type="match status" value="1"/>
</dbReference>
<evidence type="ECO:0000313" key="2">
    <source>
        <dbReference type="Proteomes" id="UP000504608"/>
    </source>
</evidence>
<gene>
    <name evidence="3" type="primary">LOC111479767</name>
</gene>
<reference evidence="3" key="1">
    <citation type="submission" date="2025-08" db="UniProtKB">
        <authorList>
            <consortium name="RefSeq"/>
        </authorList>
    </citation>
    <scope>IDENTIFICATION</scope>
    <source>
        <tissue evidence="3">Young leaves</tissue>
    </source>
</reference>